<protein>
    <recommendedName>
        <fullName evidence="1">DUF6570 domain-containing protein</fullName>
    </recommendedName>
</protein>
<reference evidence="2 3" key="1">
    <citation type="journal article" date="2019" name="Commun. Biol.">
        <title>The bagworm genome reveals a unique fibroin gene that provides high tensile strength.</title>
        <authorList>
            <person name="Kono N."/>
            <person name="Nakamura H."/>
            <person name="Ohtoshi R."/>
            <person name="Tomita M."/>
            <person name="Numata K."/>
            <person name="Arakawa K."/>
        </authorList>
    </citation>
    <scope>NUCLEOTIDE SEQUENCE [LARGE SCALE GENOMIC DNA]</scope>
</reference>
<name>A0A4C1XNQ8_EUMVA</name>
<dbReference type="EMBL" id="BGZK01000882">
    <property type="protein sequence ID" value="GBP63865.1"/>
    <property type="molecule type" value="Genomic_DNA"/>
</dbReference>
<feature type="domain" description="DUF6570" evidence="1">
    <location>
        <begin position="25"/>
        <end position="85"/>
    </location>
</feature>
<keyword evidence="3" id="KW-1185">Reference proteome</keyword>
<dbReference type="AlphaFoldDB" id="A0A4C1XNQ8"/>
<accession>A0A4C1XNQ8</accession>
<comment type="caution">
    <text evidence="2">The sequence shown here is derived from an EMBL/GenBank/DDBJ whole genome shotgun (WGS) entry which is preliminary data.</text>
</comment>
<evidence type="ECO:0000313" key="3">
    <source>
        <dbReference type="Proteomes" id="UP000299102"/>
    </source>
</evidence>
<evidence type="ECO:0000313" key="2">
    <source>
        <dbReference type="EMBL" id="GBP63865.1"/>
    </source>
</evidence>
<evidence type="ECO:0000259" key="1">
    <source>
        <dbReference type="Pfam" id="PF20209"/>
    </source>
</evidence>
<organism evidence="2 3">
    <name type="scientific">Eumeta variegata</name>
    <name type="common">Bagworm moth</name>
    <name type="synonym">Eumeta japonica</name>
    <dbReference type="NCBI Taxonomy" id="151549"/>
    <lineage>
        <taxon>Eukaryota</taxon>
        <taxon>Metazoa</taxon>
        <taxon>Ecdysozoa</taxon>
        <taxon>Arthropoda</taxon>
        <taxon>Hexapoda</taxon>
        <taxon>Insecta</taxon>
        <taxon>Pterygota</taxon>
        <taxon>Neoptera</taxon>
        <taxon>Endopterygota</taxon>
        <taxon>Lepidoptera</taxon>
        <taxon>Glossata</taxon>
        <taxon>Ditrysia</taxon>
        <taxon>Tineoidea</taxon>
        <taxon>Psychidae</taxon>
        <taxon>Oiketicinae</taxon>
        <taxon>Eumeta</taxon>
    </lineage>
</organism>
<sequence length="108" mass="12305">MAYLDNKDFVTKQFFLLKIFLEITEKLPYMLPRSVDNCAILIVTEHLENLNITREFSVSHDNVFEALTWLVANNPMNKDVLIDNNANLSTDDLILVSKNASSTSQTIV</sequence>
<gene>
    <name evidence="2" type="ORF">EVAR_39526_1</name>
</gene>
<proteinExistence type="predicted"/>
<dbReference type="InterPro" id="IPR046700">
    <property type="entry name" value="DUF6570"/>
</dbReference>
<dbReference type="Proteomes" id="UP000299102">
    <property type="component" value="Unassembled WGS sequence"/>
</dbReference>
<dbReference type="Pfam" id="PF20209">
    <property type="entry name" value="DUF6570"/>
    <property type="match status" value="1"/>
</dbReference>
<dbReference type="OrthoDB" id="416437at2759"/>